<dbReference type="SUPFAM" id="SSF51445">
    <property type="entry name" value="(Trans)glycosidases"/>
    <property type="match status" value="1"/>
</dbReference>
<reference evidence="8 9" key="1">
    <citation type="submission" date="2017-02" db="EMBL/GenBank/DDBJ databases">
        <authorList>
            <person name="Peterson S.W."/>
        </authorList>
    </citation>
    <scope>NUCLEOTIDE SEQUENCE [LARGE SCALE GENOMIC DNA]</scope>
    <source>
        <strain evidence="8 9">VKM Ac-2059</strain>
    </source>
</reference>
<dbReference type="AlphaFoldDB" id="A0A1T5KW62"/>
<feature type="domain" description="Glycoside hydrolase family 2 catalytic" evidence="6">
    <location>
        <begin position="319"/>
        <end position="616"/>
    </location>
</feature>
<dbReference type="Proteomes" id="UP000190857">
    <property type="component" value="Unassembled WGS sequence"/>
</dbReference>
<dbReference type="PANTHER" id="PTHR42732:SF3">
    <property type="entry name" value="HYDROLASE"/>
    <property type="match status" value="1"/>
</dbReference>
<dbReference type="InterPro" id="IPR051913">
    <property type="entry name" value="GH2_Domain-Containing"/>
</dbReference>
<dbReference type="InterPro" id="IPR013783">
    <property type="entry name" value="Ig-like_fold"/>
</dbReference>
<evidence type="ECO:0000313" key="9">
    <source>
        <dbReference type="Proteomes" id="UP000190857"/>
    </source>
</evidence>
<dbReference type="Gene3D" id="2.60.40.10">
    <property type="entry name" value="Immunoglobulins"/>
    <property type="match status" value="1"/>
</dbReference>
<protein>
    <submittedName>
        <fullName evidence="8">Glycosyl hydrolases family 2</fullName>
    </submittedName>
</protein>
<dbReference type="InterPro" id="IPR006104">
    <property type="entry name" value="Glyco_hydro_2_N"/>
</dbReference>
<dbReference type="OrthoDB" id="9762066at2"/>
<dbReference type="EMBL" id="FUZP01000003">
    <property type="protein sequence ID" value="SKC67893.1"/>
    <property type="molecule type" value="Genomic_DNA"/>
</dbReference>
<dbReference type="InterPro" id="IPR006103">
    <property type="entry name" value="Glyco_hydro_2_cat"/>
</dbReference>
<feature type="domain" description="Glycoside hydrolase family 2 immunoglobulin-like beta-sandwich" evidence="5">
    <location>
        <begin position="213"/>
        <end position="316"/>
    </location>
</feature>
<dbReference type="InterPro" id="IPR008979">
    <property type="entry name" value="Galactose-bd-like_sf"/>
</dbReference>
<feature type="domain" description="Glycosyl hydrolases family 2 sugar binding" evidence="7">
    <location>
        <begin position="34"/>
        <end position="148"/>
    </location>
</feature>
<dbReference type="Pfam" id="PF02836">
    <property type="entry name" value="Glyco_hydro_2_C"/>
    <property type="match status" value="1"/>
</dbReference>
<evidence type="ECO:0000259" key="6">
    <source>
        <dbReference type="Pfam" id="PF02836"/>
    </source>
</evidence>
<evidence type="ECO:0000256" key="1">
    <source>
        <dbReference type="ARBA" id="ARBA00007401"/>
    </source>
</evidence>
<organism evidence="8 9">
    <name type="scientific">Okibacterium fritillariae</name>
    <dbReference type="NCBI Taxonomy" id="123320"/>
    <lineage>
        <taxon>Bacteria</taxon>
        <taxon>Bacillati</taxon>
        <taxon>Actinomycetota</taxon>
        <taxon>Actinomycetes</taxon>
        <taxon>Micrococcales</taxon>
        <taxon>Microbacteriaceae</taxon>
        <taxon>Okibacterium</taxon>
    </lineage>
</organism>
<dbReference type="SUPFAM" id="SSF49785">
    <property type="entry name" value="Galactose-binding domain-like"/>
    <property type="match status" value="1"/>
</dbReference>
<sequence length="623" mass="68747">MSSSPARLDDEALRASRQDGTYPRPQLVRPDWADLTGTWSFAFDDADEGLAERWFASPDFGRSIQVPFPFESEASGIHDTGFHPVVWYSRELTADDLAAAGFGADRRLHVHFGAVDYRAQVWLDGVHLGAHEGGHTPFSFDVTDVVGASTGAGAERATHTLVVRVEDDPFDVSQPRGKQDWRLEPHSIWYHRTSGIWQPVWLESTSDVFVTLVHATPDVPGGTIALRLDLNRRPAADADVRLDVVVSFEGEQLASQTMRALDVTTALVVALPLQTNGQAYEELLWSPEHPRLLDVRVTVRADDAVVDEVYSYLGLRSAAVAGGHFLLNDRPYYVRSVLNQGYWPESHLAAPSPAALKREAELIKELGFNATRVHQKFEDPRFLYWADVLGLLVWAETPGAFEFSPRAVARLSAEWTAVIERDLSHPCIVTWVPLNESWGVQHIAHDERMQAYARSLVSLTRALDPSRPVVSNDGWEHVDSDILSIHDYEWSGEVLRARYLDQDACNAVLGGFGPAGRRMLLDGQKVGDRPVMVTEFGGISYASKAVPDDAWGYSKATSSEDFVDRLEAVVGAVAASSFVAGFCYTQLVDTLQETNGLLADDRTPKAPLETLRAVITRTGPAGH</sequence>
<evidence type="ECO:0000256" key="3">
    <source>
        <dbReference type="ARBA" id="ARBA00023295"/>
    </source>
</evidence>
<comment type="similarity">
    <text evidence="1">Belongs to the glycosyl hydrolase 2 family.</text>
</comment>
<name>A0A1T5KW62_9MICO</name>
<evidence type="ECO:0000256" key="4">
    <source>
        <dbReference type="SAM" id="MobiDB-lite"/>
    </source>
</evidence>
<keyword evidence="9" id="KW-1185">Reference proteome</keyword>
<dbReference type="GO" id="GO:0005975">
    <property type="term" value="P:carbohydrate metabolic process"/>
    <property type="evidence" value="ECO:0007669"/>
    <property type="project" value="InterPro"/>
</dbReference>
<evidence type="ECO:0000259" key="5">
    <source>
        <dbReference type="Pfam" id="PF00703"/>
    </source>
</evidence>
<dbReference type="GO" id="GO:0004553">
    <property type="term" value="F:hydrolase activity, hydrolyzing O-glycosyl compounds"/>
    <property type="evidence" value="ECO:0007669"/>
    <property type="project" value="InterPro"/>
</dbReference>
<dbReference type="Pfam" id="PF02837">
    <property type="entry name" value="Glyco_hydro_2_N"/>
    <property type="match status" value="1"/>
</dbReference>
<feature type="region of interest" description="Disordered" evidence="4">
    <location>
        <begin position="1"/>
        <end position="25"/>
    </location>
</feature>
<keyword evidence="3" id="KW-0326">Glycosidase</keyword>
<gene>
    <name evidence="8" type="ORF">SAMN06309945_2561</name>
</gene>
<dbReference type="Gene3D" id="2.60.120.260">
    <property type="entry name" value="Galactose-binding domain-like"/>
    <property type="match status" value="1"/>
</dbReference>
<feature type="compositionally biased region" description="Basic and acidic residues" evidence="4">
    <location>
        <begin position="7"/>
        <end position="17"/>
    </location>
</feature>
<evidence type="ECO:0000259" key="7">
    <source>
        <dbReference type="Pfam" id="PF02837"/>
    </source>
</evidence>
<dbReference type="STRING" id="123320.SAMN06309945_2561"/>
<dbReference type="InterPro" id="IPR036156">
    <property type="entry name" value="Beta-gal/glucu_dom_sf"/>
</dbReference>
<dbReference type="Gene3D" id="3.20.20.80">
    <property type="entry name" value="Glycosidases"/>
    <property type="match status" value="1"/>
</dbReference>
<proteinExistence type="inferred from homology"/>
<evidence type="ECO:0000313" key="8">
    <source>
        <dbReference type="EMBL" id="SKC67893.1"/>
    </source>
</evidence>
<accession>A0A1T5KW62</accession>
<keyword evidence="2 8" id="KW-0378">Hydrolase</keyword>
<dbReference type="PANTHER" id="PTHR42732">
    <property type="entry name" value="BETA-GALACTOSIDASE"/>
    <property type="match status" value="1"/>
</dbReference>
<dbReference type="Pfam" id="PF00703">
    <property type="entry name" value="Glyco_hydro_2"/>
    <property type="match status" value="1"/>
</dbReference>
<dbReference type="InterPro" id="IPR006102">
    <property type="entry name" value="Ig-like_GH2"/>
</dbReference>
<dbReference type="InterPro" id="IPR017853">
    <property type="entry name" value="GH"/>
</dbReference>
<evidence type="ECO:0000256" key="2">
    <source>
        <dbReference type="ARBA" id="ARBA00022801"/>
    </source>
</evidence>
<dbReference type="SUPFAM" id="SSF49303">
    <property type="entry name" value="beta-Galactosidase/glucuronidase domain"/>
    <property type="match status" value="1"/>
</dbReference>
<dbReference type="RefSeq" id="WP_079728592.1">
    <property type="nucleotide sequence ID" value="NZ_FUZP01000003.1"/>
</dbReference>